<gene>
    <name evidence="2" type="ordered locus">MYSTI_02508</name>
</gene>
<dbReference type="AlphaFoldDB" id="L7UBH7"/>
<dbReference type="Proteomes" id="UP000011131">
    <property type="component" value="Chromosome"/>
</dbReference>
<dbReference type="OrthoDB" id="292792at2"/>
<reference evidence="2 3" key="1">
    <citation type="journal article" date="2013" name="Genome Announc.">
        <title>Complete genome sequence of Myxococcus stipitatus strain DSM 14675, a fruiting myxobacterium.</title>
        <authorList>
            <person name="Huntley S."/>
            <person name="Kneip S."/>
            <person name="Treuner-Lange A."/>
            <person name="Sogaard-Andersen L."/>
        </authorList>
    </citation>
    <scope>NUCLEOTIDE SEQUENCE [LARGE SCALE GENOMIC DNA]</scope>
    <source>
        <strain evidence="3">DSM 14675 / JCM 12634 / Mx s8</strain>
    </source>
</reference>
<protein>
    <submittedName>
        <fullName evidence="2">Uncharacterized protein</fullName>
    </submittedName>
</protein>
<evidence type="ECO:0000313" key="3">
    <source>
        <dbReference type="Proteomes" id="UP000011131"/>
    </source>
</evidence>
<feature type="region of interest" description="Disordered" evidence="1">
    <location>
        <begin position="55"/>
        <end position="74"/>
    </location>
</feature>
<sequence>MVIYTCTFCLKLQLGMQNFTPTCHGDMAVLVNFTQVRDPRVLRLRDILLSLPIPIDDGGPPNDGGPPPEPDALIPRPMPHARFRPDPNFLWTDIGQRAIPEIFYTLNVADDGGPGNPFEARELALPIYQKHPAALELFQALSQGAVRFNIPPEGEVMYVITDDFRLIIASREEREHHLPHPTLVGGDEPEVVSAGILHFFEGRISRVCINYSGHFKPNAPSSVEISLALFGRLPLEAFHAHFEGFVIFGLPQVIPLEGTGGGPTPFEVTHHGHGAMDLSRTVAMDINGARLSIVALTDGGARTPFKDRMKEALTKLQHHLVNGRPPPFPYVLLFNRRMYRMYSRILADIQLVAAKGRYKAVIDHSKFLLLKALLESALTALWRPRSALG</sequence>
<dbReference type="eggNOG" id="ENOG503481S">
    <property type="taxonomic scope" value="Bacteria"/>
</dbReference>
<dbReference type="EMBL" id="CP004025">
    <property type="protein sequence ID" value="AGC43824.1"/>
    <property type="molecule type" value="Genomic_DNA"/>
</dbReference>
<accession>L7UBH7</accession>
<dbReference type="STRING" id="1278073.MYSTI_02508"/>
<evidence type="ECO:0000313" key="2">
    <source>
        <dbReference type="EMBL" id="AGC43824.1"/>
    </source>
</evidence>
<organism evidence="2 3">
    <name type="scientific">Myxococcus stipitatus (strain DSM 14675 / JCM 12634 / Mx s8)</name>
    <dbReference type="NCBI Taxonomy" id="1278073"/>
    <lineage>
        <taxon>Bacteria</taxon>
        <taxon>Pseudomonadati</taxon>
        <taxon>Myxococcota</taxon>
        <taxon>Myxococcia</taxon>
        <taxon>Myxococcales</taxon>
        <taxon>Cystobacterineae</taxon>
        <taxon>Myxococcaceae</taxon>
        <taxon>Myxococcus</taxon>
    </lineage>
</organism>
<name>L7UBH7_MYXSD</name>
<dbReference type="RefSeq" id="WP_015348085.1">
    <property type="nucleotide sequence ID" value="NC_020126.1"/>
</dbReference>
<dbReference type="PATRIC" id="fig|1278073.3.peg.2544"/>
<keyword evidence="3" id="KW-1185">Reference proteome</keyword>
<dbReference type="HOGENOM" id="CLU_709454_0_0_7"/>
<evidence type="ECO:0000256" key="1">
    <source>
        <dbReference type="SAM" id="MobiDB-lite"/>
    </source>
</evidence>
<proteinExistence type="predicted"/>
<dbReference type="KEGG" id="msd:MYSTI_02508"/>